<evidence type="ECO:0000256" key="7">
    <source>
        <dbReference type="PIRSR" id="PIRSR617867-1"/>
    </source>
</evidence>
<dbReference type="SUPFAM" id="SSF52788">
    <property type="entry name" value="Phosphotyrosine protein phosphatases I"/>
    <property type="match status" value="1"/>
</dbReference>
<dbReference type="CDD" id="cd16343">
    <property type="entry name" value="LMWPTP"/>
    <property type="match status" value="1"/>
</dbReference>
<keyword evidence="10" id="KW-1185">Reference proteome</keyword>
<comment type="subcellular location">
    <subcellularLocation>
        <location evidence="1">Cytoplasm</location>
    </subcellularLocation>
</comment>
<dbReference type="PANTHER" id="PTHR11717:SF7">
    <property type="entry name" value="LOW MOLECULAR WEIGHT PHOSPHOTYROSINE PROTEIN PHOSPHATASE"/>
    <property type="match status" value="1"/>
</dbReference>
<protein>
    <recommendedName>
        <fullName evidence="8">Phosphotyrosine protein phosphatase I domain-containing protein</fullName>
    </recommendedName>
</protein>
<dbReference type="GO" id="GO:0004725">
    <property type="term" value="F:protein tyrosine phosphatase activity"/>
    <property type="evidence" value="ECO:0007669"/>
    <property type="project" value="UniProtKB-EC"/>
</dbReference>
<dbReference type="PANTHER" id="PTHR11717">
    <property type="entry name" value="LOW MOLECULAR WEIGHT PROTEIN TYROSINE PHOSPHATASE"/>
    <property type="match status" value="1"/>
</dbReference>
<sequence>MSATSSPEIKALVVCLGNICRSPMGEAVLKDIAQKRGIDIEVDSCGTGGYHVGEEPDERTVEVCRKHHVAINSLARQVSTSDFIQFTHILASDESNLRHLNRMKPANATAEVRLWGSYLDNKPIPDPYYGGKDGFEKVYEQCVRLSDAFLDEVTKAES</sequence>
<dbReference type="Proteomes" id="UP000053424">
    <property type="component" value="Unassembled WGS sequence"/>
</dbReference>
<feature type="domain" description="Phosphotyrosine protein phosphatase I" evidence="8">
    <location>
        <begin position="9"/>
        <end position="152"/>
    </location>
</feature>
<keyword evidence="5" id="KW-0904">Protein phosphatase</keyword>
<comment type="catalytic activity">
    <reaction evidence="6">
        <text>O-phospho-L-tyrosyl-[protein] + H2O = L-tyrosyl-[protein] + phosphate</text>
        <dbReference type="Rhea" id="RHEA:10684"/>
        <dbReference type="Rhea" id="RHEA-COMP:10136"/>
        <dbReference type="Rhea" id="RHEA-COMP:20101"/>
        <dbReference type="ChEBI" id="CHEBI:15377"/>
        <dbReference type="ChEBI" id="CHEBI:43474"/>
        <dbReference type="ChEBI" id="CHEBI:46858"/>
        <dbReference type="ChEBI" id="CHEBI:61978"/>
        <dbReference type="EC" id="3.1.3.48"/>
    </reaction>
</comment>
<proteinExistence type="inferred from homology"/>
<evidence type="ECO:0000313" key="10">
    <source>
        <dbReference type="Proteomes" id="UP000053424"/>
    </source>
</evidence>
<dbReference type="EMBL" id="KN831769">
    <property type="protein sequence ID" value="KIM47864.1"/>
    <property type="molecule type" value="Genomic_DNA"/>
</dbReference>
<feature type="active site" description="Nucleophile" evidence="7">
    <location>
        <position position="15"/>
    </location>
</feature>
<feature type="active site" evidence="7">
    <location>
        <position position="21"/>
    </location>
</feature>
<organism evidence="9 10">
    <name type="scientific">Hebeloma cylindrosporum</name>
    <dbReference type="NCBI Taxonomy" id="76867"/>
    <lineage>
        <taxon>Eukaryota</taxon>
        <taxon>Fungi</taxon>
        <taxon>Dikarya</taxon>
        <taxon>Basidiomycota</taxon>
        <taxon>Agaricomycotina</taxon>
        <taxon>Agaricomycetes</taxon>
        <taxon>Agaricomycetidae</taxon>
        <taxon>Agaricales</taxon>
        <taxon>Agaricineae</taxon>
        <taxon>Hymenogastraceae</taxon>
        <taxon>Hebeloma</taxon>
    </lineage>
</organism>
<feature type="active site" description="Proton donor" evidence="7">
    <location>
        <position position="126"/>
    </location>
</feature>
<dbReference type="FunFam" id="3.40.50.2300:FF:000105">
    <property type="entry name" value="Low molecular weight phosphotyrosine protein"/>
    <property type="match status" value="1"/>
</dbReference>
<evidence type="ECO:0000256" key="1">
    <source>
        <dbReference type="ARBA" id="ARBA00004496"/>
    </source>
</evidence>
<dbReference type="PRINTS" id="PR00719">
    <property type="entry name" value="LMWPTPASE"/>
</dbReference>
<evidence type="ECO:0000256" key="6">
    <source>
        <dbReference type="ARBA" id="ARBA00051722"/>
    </source>
</evidence>
<dbReference type="AlphaFoldDB" id="A0A0C3CUR2"/>
<dbReference type="InterPro" id="IPR023485">
    <property type="entry name" value="Ptyr_pPase"/>
</dbReference>
<evidence type="ECO:0000256" key="5">
    <source>
        <dbReference type="ARBA" id="ARBA00022912"/>
    </source>
</evidence>
<keyword evidence="3" id="KW-0963">Cytoplasm</keyword>
<accession>A0A0C3CUR2</accession>
<reference evidence="9 10" key="1">
    <citation type="submission" date="2014-04" db="EMBL/GenBank/DDBJ databases">
        <authorList>
            <consortium name="DOE Joint Genome Institute"/>
            <person name="Kuo A."/>
            <person name="Gay G."/>
            <person name="Dore J."/>
            <person name="Kohler A."/>
            <person name="Nagy L.G."/>
            <person name="Floudas D."/>
            <person name="Copeland A."/>
            <person name="Barry K.W."/>
            <person name="Cichocki N."/>
            <person name="Veneault-Fourrey C."/>
            <person name="LaButti K."/>
            <person name="Lindquist E.A."/>
            <person name="Lipzen A."/>
            <person name="Lundell T."/>
            <person name="Morin E."/>
            <person name="Murat C."/>
            <person name="Sun H."/>
            <person name="Tunlid A."/>
            <person name="Henrissat B."/>
            <person name="Grigoriev I.V."/>
            <person name="Hibbett D.S."/>
            <person name="Martin F."/>
            <person name="Nordberg H.P."/>
            <person name="Cantor M.N."/>
            <person name="Hua S.X."/>
        </authorList>
    </citation>
    <scope>NUCLEOTIDE SEQUENCE [LARGE SCALE GENOMIC DNA]</scope>
    <source>
        <strain evidence="10">h7</strain>
    </source>
</reference>
<dbReference type="InterPro" id="IPR036196">
    <property type="entry name" value="Ptyr_pPase_sf"/>
</dbReference>
<comment type="similarity">
    <text evidence="2">Belongs to the low molecular weight phosphotyrosine protein phosphatase family.</text>
</comment>
<reference evidence="10" key="2">
    <citation type="submission" date="2015-01" db="EMBL/GenBank/DDBJ databases">
        <title>Evolutionary Origins and Diversification of the Mycorrhizal Mutualists.</title>
        <authorList>
            <consortium name="DOE Joint Genome Institute"/>
            <consortium name="Mycorrhizal Genomics Consortium"/>
            <person name="Kohler A."/>
            <person name="Kuo A."/>
            <person name="Nagy L.G."/>
            <person name="Floudas D."/>
            <person name="Copeland A."/>
            <person name="Barry K.W."/>
            <person name="Cichocki N."/>
            <person name="Veneault-Fourrey C."/>
            <person name="LaButti K."/>
            <person name="Lindquist E.A."/>
            <person name="Lipzen A."/>
            <person name="Lundell T."/>
            <person name="Morin E."/>
            <person name="Murat C."/>
            <person name="Riley R."/>
            <person name="Ohm R."/>
            <person name="Sun H."/>
            <person name="Tunlid A."/>
            <person name="Henrissat B."/>
            <person name="Grigoriev I.V."/>
            <person name="Hibbett D.S."/>
            <person name="Martin F."/>
        </authorList>
    </citation>
    <scope>NUCLEOTIDE SEQUENCE [LARGE SCALE GENOMIC DNA]</scope>
    <source>
        <strain evidence="10">h7</strain>
    </source>
</reference>
<evidence type="ECO:0000256" key="3">
    <source>
        <dbReference type="ARBA" id="ARBA00022490"/>
    </source>
</evidence>
<dbReference type="GO" id="GO:0005737">
    <property type="term" value="C:cytoplasm"/>
    <property type="evidence" value="ECO:0007669"/>
    <property type="project" value="UniProtKB-SubCell"/>
</dbReference>
<dbReference type="InterPro" id="IPR050438">
    <property type="entry name" value="LMW_PTPase"/>
</dbReference>
<evidence type="ECO:0000259" key="8">
    <source>
        <dbReference type="SMART" id="SM00226"/>
    </source>
</evidence>
<dbReference type="HOGENOM" id="CLU_071415_2_0_1"/>
<dbReference type="InterPro" id="IPR017867">
    <property type="entry name" value="Tyr_phospatase_low_mol_wt"/>
</dbReference>
<dbReference type="Gene3D" id="3.40.50.2300">
    <property type="match status" value="1"/>
</dbReference>
<dbReference type="OrthoDB" id="3388at2759"/>
<gene>
    <name evidence="9" type="ORF">M413DRAFT_439544</name>
</gene>
<name>A0A0C3CUR2_HEBCY</name>
<dbReference type="Pfam" id="PF01451">
    <property type="entry name" value="LMWPc"/>
    <property type="match status" value="1"/>
</dbReference>
<evidence type="ECO:0000313" key="9">
    <source>
        <dbReference type="EMBL" id="KIM47864.1"/>
    </source>
</evidence>
<keyword evidence="4" id="KW-0378">Hydrolase</keyword>
<evidence type="ECO:0000256" key="2">
    <source>
        <dbReference type="ARBA" id="ARBA00011063"/>
    </source>
</evidence>
<dbReference type="SMART" id="SM00226">
    <property type="entry name" value="LMWPc"/>
    <property type="match status" value="1"/>
</dbReference>
<dbReference type="STRING" id="686832.A0A0C3CUR2"/>
<evidence type="ECO:0000256" key="4">
    <source>
        <dbReference type="ARBA" id="ARBA00022801"/>
    </source>
</evidence>